<dbReference type="InterPro" id="IPR043128">
    <property type="entry name" value="Rev_trsase/Diguanyl_cyclase"/>
</dbReference>
<sequence>EPSESPYTSPAFFRKKKNNDLRLILDYKNINNYIEDDSFVLPKIDDCLQEMGENTYFSQLDLQNGFNQIRISDESRKYTSFMLLGRQYQYKRIPFGIKPGPKIFQRYITNILHDVPNCFVYIDDIVIYSKTKDEHAKYLTLVLETLLENNVRINFEKSNFFTEELIVLGYKVNSTGIYPLTNPLENEIFEREIRTRKDVQRPIGTLNWYRKFVPKLSSRIHEITNLLRKNETPIKFSEGMKKMVADIKTEIIQNAK</sequence>
<evidence type="ECO:0000313" key="2">
    <source>
        <dbReference type="EMBL" id="KAF9746894.1"/>
    </source>
</evidence>
<evidence type="ECO:0000259" key="1">
    <source>
        <dbReference type="PROSITE" id="PS50878"/>
    </source>
</evidence>
<dbReference type="Proteomes" id="UP000740883">
    <property type="component" value="Unassembled WGS sequence"/>
</dbReference>
<comment type="caution">
    <text evidence="2">The sequence shown here is derived from an EMBL/GenBank/DDBJ whole genome shotgun (WGS) entry which is preliminary data.</text>
</comment>
<dbReference type="OrthoDB" id="2194544at2759"/>
<dbReference type="Pfam" id="PF00078">
    <property type="entry name" value="RVT_1"/>
    <property type="match status" value="1"/>
</dbReference>
<dbReference type="Gene3D" id="3.30.70.270">
    <property type="match status" value="2"/>
</dbReference>
<dbReference type="InterPro" id="IPR051320">
    <property type="entry name" value="Viral_Replic_Matur_Polypro"/>
</dbReference>
<proteinExistence type="predicted"/>
<feature type="non-terminal residue" evidence="2">
    <location>
        <position position="1"/>
    </location>
</feature>
<reference evidence="2 3" key="1">
    <citation type="journal article" date="2020" name="Genome Biol. Evol.">
        <title>Comparative genomics of strictly vertically transmitted, feminizing microsporidia endosymbionts of amphipod crustaceans.</title>
        <authorList>
            <person name="Cormier A."/>
            <person name="Chebbi M.A."/>
            <person name="Giraud I."/>
            <person name="Wattier R."/>
            <person name="Teixeira M."/>
            <person name="Gilbert C."/>
            <person name="Rigaud T."/>
            <person name="Cordaux R."/>
        </authorList>
    </citation>
    <scope>NUCLEOTIDE SEQUENCE [LARGE SCALE GENOMIC DNA]</scope>
    <source>
        <strain evidence="2 3">Ou3-Ou53</strain>
    </source>
</reference>
<dbReference type="PROSITE" id="PS50878">
    <property type="entry name" value="RT_POL"/>
    <property type="match status" value="1"/>
</dbReference>
<accession>A0A9P6GW06</accession>
<dbReference type="InterPro" id="IPR043502">
    <property type="entry name" value="DNA/RNA_pol_sf"/>
</dbReference>
<protein>
    <submittedName>
        <fullName evidence="2">Retrovirus-related Pol polyprotein from transposon opus</fullName>
    </submittedName>
</protein>
<dbReference type="EMBL" id="SBJO01001369">
    <property type="protein sequence ID" value="KAF9746894.1"/>
    <property type="molecule type" value="Genomic_DNA"/>
</dbReference>
<name>A0A9P6GW06_9MICR</name>
<feature type="domain" description="Reverse transcriptase" evidence="1">
    <location>
        <begin position="1"/>
        <end position="172"/>
    </location>
</feature>
<feature type="non-terminal residue" evidence="2">
    <location>
        <position position="256"/>
    </location>
</feature>
<keyword evidence="3" id="KW-1185">Reference proteome</keyword>
<dbReference type="PANTHER" id="PTHR33064">
    <property type="entry name" value="POL PROTEIN"/>
    <property type="match status" value="1"/>
</dbReference>
<dbReference type="SUPFAM" id="SSF56672">
    <property type="entry name" value="DNA/RNA polymerases"/>
    <property type="match status" value="1"/>
</dbReference>
<dbReference type="CDD" id="cd01647">
    <property type="entry name" value="RT_LTR"/>
    <property type="match status" value="1"/>
</dbReference>
<gene>
    <name evidence="2" type="primary">pol_215</name>
    <name evidence="2" type="ORF">NGRA_3530</name>
</gene>
<dbReference type="PANTHER" id="PTHR33064:SF37">
    <property type="entry name" value="RIBONUCLEASE H"/>
    <property type="match status" value="1"/>
</dbReference>
<dbReference type="AlphaFoldDB" id="A0A9P6GW06"/>
<evidence type="ECO:0000313" key="3">
    <source>
        <dbReference type="Proteomes" id="UP000740883"/>
    </source>
</evidence>
<dbReference type="InterPro" id="IPR000477">
    <property type="entry name" value="RT_dom"/>
</dbReference>
<dbReference type="Gene3D" id="3.10.10.10">
    <property type="entry name" value="HIV Type 1 Reverse Transcriptase, subunit A, domain 1"/>
    <property type="match status" value="1"/>
</dbReference>
<organism evidence="2 3">
    <name type="scientific">Nosema granulosis</name>
    <dbReference type="NCBI Taxonomy" id="83296"/>
    <lineage>
        <taxon>Eukaryota</taxon>
        <taxon>Fungi</taxon>
        <taxon>Fungi incertae sedis</taxon>
        <taxon>Microsporidia</taxon>
        <taxon>Nosematidae</taxon>
        <taxon>Nosema</taxon>
    </lineage>
</organism>